<evidence type="ECO:0000313" key="1">
    <source>
        <dbReference type="EMBL" id="KAJ8667073.1"/>
    </source>
</evidence>
<dbReference type="EMBL" id="CM056744">
    <property type="protein sequence ID" value="KAJ8667073.1"/>
    <property type="molecule type" value="Genomic_DNA"/>
</dbReference>
<sequence length="519" mass="58401">MDCTKWTPSKNKIDCDSVLMLSPITKTPIRQTVRLKTSFQSNTSSFSVLPNHITPPSGLTKFMARNPFEADLTNKLHISVISPTVFSKGVSPSHKSSPGFTWSIDEIALIQPAKIDEYPTQQMHCSDPEMERNAQEAISRFFSENQIIPSPYENKKSECDAVTPTQCHEDTNLSRESYKSRKDKRENSAQTTLSLPPVLPPSLEEALKPYFNFTQDQNCENEEANSSNSSLRRKLFSNHEDSHDDSTNSLSISPVQSNSPLIHNLSPPQSGMFFHGTPLRNGSQITQRTFGTPLASTRDSPPYNVSPISNPAFNMSCQSIRSRNKSVIKLDFTRDMSIEMATDSVDDQLSPEAQNICKTLFSDEIKMMSDKDTSQFHMEEDHNCDVTQMFVSTGSARSNSKNKENHVPIRDSVSQLKFTEAVKGNFSDSYAMQQSNMLSGNYVQQNVFTSAQDTGYQTNNSCSITSNMDSHTNSIRQKLHWDEKITHTDDEVHLVDWRDNMTNMISSTPSKYNKGLNDF</sequence>
<organism evidence="1 2">
    <name type="scientific">Eretmocerus hayati</name>
    <dbReference type="NCBI Taxonomy" id="131215"/>
    <lineage>
        <taxon>Eukaryota</taxon>
        <taxon>Metazoa</taxon>
        <taxon>Ecdysozoa</taxon>
        <taxon>Arthropoda</taxon>
        <taxon>Hexapoda</taxon>
        <taxon>Insecta</taxon>
        <taxon>Pterygota</taxon>
        <taxon>Neoptera</taxon>
        <taxon>Endopterygota</taxon>
        <taxon>Hymenoptera</taxon>
        <taxon>Apocrita</taxon>
        <taxon>Proctotrupomorpha</taxon>
        <taxon>Chalcidoidea</taxon>
        <taxon>Aphelinidae</taxon>
        <taxon>Aphelininae</taxon>
        <taxon>Eretmocerus</taxon>
    </lineage>
</organism>
<proteinExistence type="predicted"/>
<evidence type="ECO:0000313" key="2">
    <source>
        <dbReference type="Proteomes" id="UP001239111"/>
    </source>
</evidence>
<keyword evidence="2" id="KW-1185">Reference proteome</keyword>
<dbReference type="Proteomes" id="UP001239111">
    <property type="component" value="Chromosome 4"/>
</dbReference>
<comment type="caution">
    <text evidence="1">The sequence shown here is derived from an EMBL/GenBank/DDBJ whole genome shotgun (WGS) entry which is preliminary data.</text>
</comment>
<gene>
    <name evidence="1" type="ORF">QAD02_008735</name>
</gene>
<protein>
    <submittedName>
        <fullName evidence="1">Uncharacterized protein</fullName>
    </submittedName>
</protein>
<name>A0ACC2N7F3_9HYME</name>
<reference evidence="1" key="1">
    <citation type="submission" date="2023-04" db="EMBL/GenBank/DDBJ databases">
        <title>A chromosome-level genome assembly of the parasitoid wasp Eretmocerus hayati.</title>
        <authorList>
            <person name="Zhong Y."/>
            <person name="Liu S."/>
            <person name="Liu Y."/>
        </authorList>
    </citation>
    <scope>NUCLEOTIDE SEQUENCE</scope>
    <source>
        <strain evidence="1">ZJU_SS_LIU_2023</strain>
    </source>
</reference>
<accession>A0ACC2N7F3</accession>